<evidence type="ECO:0000256" key="2">
    <source>
        <dbReference type="ARBA" id="ARBA00023125"/>
    </source>
</evidence>
<organism evidence="6 7">
    <name type="scientific">Tegillarca granosa</name>
    <name type="common">Malaysian cockle</name>
    <name type="synonym">Anadara granosa</name>
    <dbReference type="NCBI Taxonomy" id="220873"/>
    <lineage>
        <taxon>Eukaryota</taxon>
        <taxon>Metazoa</taxon>
        <taxon>Spiralia</taxon>
        <taxon>Lophotrochozoa</taxon>
        <taxon>Mollusca</taxon>
        <taxon>Bivalvia</taxon>
        <taxon>Autobranchia</taxon>
        <taxon>Pteriomorphia</taxon>
        <taxon>Arcoida</taxon>
        <taxon>Arcoidea</taxon>
        <taxon>Arcidae</taxon>
        <taxon>Tegillarca</taxon>
    </lineage>
</organism>
<evidence type="ECO:0000256" key="3">
    <source>
        <dbReference type="RuleBase" id="RU004019"/>
    </source>
</evidence>
<dbReference type="Pfam" id="PF00178">
    <property type="entry name" value="Ets"/>
    <property type="match status" value="1"/>
</dbReference>
<dbReference type="InterPro" id="IPR036390">
    <property type="entry name" value="WH_DNA-bd_sf"/>
</dbReference>
<feature type="domain" description="ETS" evidence="5">
    <location>
        <begin position="164"/>
        <end position="252"/>
    </location>
</feature>
<dbReference type="Gene3D" id="1.10.10.10">
    <property type="entry name" value="Winged helix-like DNA-binding domain superfamily/Winged helix DNA-binding domain"/>
    <property type="match status" value="1"/>
</dbReference>
<keyword evidence="2 3" id="KW-0238">DNA-binding</keyword>
<proteinExistence type="inferred from homology"/>
<feature type="region of interest" description="Disordered" evidence="4">
    <location>
        <begin position="66"/>
        <end position="98"/>
    </location>
</feature>
<comment type="caution">
    <text evidence="6">The sequence shown here is derived from an EMBL/GenBank/DDBJ whole genome shotgun (WGS) entry which is preliminary data.</text>
</comment>
<evidence type="ECO:0000313" key="7">
    <source>
        <dbReference type="Proteomes" id="UP001217089"/>
    </source>
</evidence>
<protein>
    <recommendedName>
        <fullName evidence="5">ETS domain-containing protein</fullName>
    </recommendedName>
</protein>
<dbReference type="Proteomes" id="UP001217089">
    <property type="component" value="Unassembled WGS sequence"/>
</dbReference>
<evidence type="ECO:0000259" key="5">
    <source>
        <dbReference type="PROSITE" id="PS50061"/>
    </source>
</evidence>
<name>A0ABQ9E7F8_TEGGR</name>
<dbReference type="PANTHER" id="PTHR11849:SF190">
    <property type="entry name" value="ETS-DOMAIN PROTEIN"/>
    <property type="match status" value="1"/>
</dbReference>
<comment type="similarity">
    <text evidence="1 3">Belongs to the ETS family.</text>
</comment>
<accession>A0ABQ9E7F8</accession>
<sequence length="262" mass="29650">MASSMSSISTQLLTASSSIQDLSQPADLLVHYPTWAQETEAFDDNGEVGLVELVVDMEEDIKDIKPYPYTNHKSLGSTGDGSDYSSDSSDQGSDMNNNDGMIVLEKVAVKSEPLLPDESILYTCDMDNDNSDTESDSNMSSEGPHAWSKKKRPGRKKGQTSSVYHLWEFIRDLLKDPKFCPKIIKWENKPEGIFRVVQSNEVAKLWGSKKKNRSKMTYEKLSRSLRYSRKEGYFADIPKDKGYPKKLCFKFGPKSHGWEKYS</sequence>
<dbReference type="SMART" id="SM00413">
    <property type="entry name" value="ETS"/>
    <property type="match status" value="1"/>
</dbReference>
<dbReference type="InterPro" id="IPR046328">
    <property type="entry name" value="ETS_fam"/>
</dbReference>
<gene>
    <name evidence="6" type="ORF">KUTeg_023547</name>
</gene>
<comment type="subcellular location">
    <subcellularLocation>
        <location evidence="3">Nucleus</location>
    </subcellularLocation>
</comment>
<evidence type="ECO:0000256" key="1">
    <source>
        <dbReference type="ARBA" id="ARBA00005562"/>
    </source>
</evidence>
<feature type="region of interest" description="Disordered" evidence="4">
    <location>
        <begin position="122"/>
        <end position="157"/>
    </location>
</feature>
<feature type="compositionally biased region" description="Low complexity" evidence="4">
    <location>
        <begin position="74"/>
        <end position="98"/>
    </location>
</feature>
<keyword evidence="7" id="KW-1185">Reference proteome</keyword>
<dbReference type="PRINTS" id="PR00454">
    <property type="entry name" value="ETSDOMAIN"/>
</dbReference>
<dbReference type="InterPro" id="IPR000418">
    <property type="entry name" value="Ets_dom"/>
</dbReference>
<dbReference type="PROSITE" id="PS50061">
    <property type="entry name" value="ETS_DOMAIN_3"/>
    <property type="match status" value="1"/>
</dbReference>
<feature type="compositionally biased region" description="Basic residues" evidence="4">
    <location>
        <begin position="147"/>
        <end position="157"/>
    </location>
</feature>
<dbReference type="PANTHER" id="PTHR11849">
    <property type="entry name" value="ETS"/>
    <property type="match status" value="1"/>
</dbReference>
<reference evidence="6 7" key="1">
    <citation type="submission" date="2022-12" db="EMBL/GenBank/DDBJ databases">
        <title>Chromosome-level genome of Tegillarca granosa.</title>
        <authorList>
            <person name="Kim J."/>
        </authorList>
    </citation>
    <scope>NUCLEOTIDE SEQUENCE [LARGE SCALE GENOMIC DNA]</scope>
    <source>
        <strain evidence="6">Teg-2019</strain>
        <tissue evidence="6">Adductor muscle</tissue>
    </source>
</reference>
<evidence type="ECO:0000313" key="6">
    <source>
        <dbReference type="EMBL" id="KAJ8299487.1"/>
    </source>
</evidence>
<dbReference type="EMBL" id="JARBDR010000921">
    <property type="protein sequence ID" value="KAJ8299487.1"/>
    <property type="molecule type" value="Genomic_DNA"/>
</dbReference>
<keyword evidence="3" id="KW-0539">Nucleus</keyword>
<feature type="compositionally biased region" description="Acidic residues" evidence="4">
    <location>
        <begin position="126"/>
        <end position="135"/>
    </location>
</feature>
<evidence type="ECO:0000256" key="4">
    <source>
        <dbReference type="SAM" id="MobiDB-lite"/>
    </source>
</evidence>
<dbReference type="InterPro" id="IPR036388">
    <property type="entry name" value="WH-like_DNA-bd_sf"/>
</dbReference>
<dbReference type="SUPFAM" id="SSF46785">
    <property type="entry name" value="Winged helix' DNA-binding domain"/>
    <property type="match status" value="1"/>
</dbReference>